<name>A0A2K1IXH6_PHYPA</name>
<dbReference type="PROSITE" id="PS51032">
    <property type="entry name" value="AP2_ERF"/>
    <property type="match status" value="1"/>
</dbReference>
<keyword evidence="6" id="KW-0804">Transcription</keyword>
<dbReference type="STRING" id="3218.A0A2K1IXH6"/>
<evidence type="ECO:0000256" key="5">
    <source>
        <dbReference type="ARBA" id="ARBA00023159"/>
    </source>
</evidence>
<feature type="compositionally biased region" description="Low complexity" evidence="9">
    <location>
        <begin position="281"/>
        <end position="300"/>
    </location>
</feature>
<dbReference type="PANTHER" id="PTHR31241:SF62">
    <property type="entry name" value="DEHYDRATION-RESPONSIVE ELEMENT-BINDING PROTEIN 2D"/>
    <property type="match status" value="1"/>
</dbReference>
<keyword evidence="2" id="KW-0805">Transcription regulation</keyword>
<evidence type="ECO:0000313" key="13">
    <source>
        <dbReference type="Proteomes" id="UP000006727"/>
    </source>
</evidence>
<dbReference type="GeneID" id="112295846"/>
<dbReference type="OrthoDB" id="550883at2759"/>
<evidence type="ECO:0000313" key="11">
    <source>
        <dbReference type="EMBL" id="PNR33961.1"/>
    </source>
</evidence>
<gene>
    <name evidence="12" type="primary">LOC112295846</name>
    <name evidence="11" type="ORF">PHYPA_023777</name>
</gene>
<keyword evidence="3" id="KW-0346">Stress response</keyword>
<dbReference type="SUPFAM" id="SSF54171">
    <property type="entry name" value="DNA-binding domain"/>
    <property type="match status" value="1"/>
</dbReference>
<evidence type="ECO:0000256" key="8">
    <source>
        <dbReference type="ARBA" id="ARBA00024343"/>
    </source>
</evidence>
<keyword evidence="4" id="KW-0238">DNA-binding</keyword>
<evidence type="ECO:0000256" key="7">
    <source>
        <dbReference type="ARBA" id="ARBA00023242"/>
    </source>
</evidence>
<feature type="compositionally biased region" description="Basic residues" evidence="9">
    <location>
        <begin position="23"/>
        <end position="34"/>
    </location>
</feature>
<keyword evidence="7" id="KW-0539">Nucleus</keyword>
<dbReference type="Gene3D" id="3.30.730.10">
    <property type="entry name" value="AP2/ERF domain"/>
    <property type="match status" value="1"/>
</dbReference>
<feature type="compositionally biased region" description="Polar residues" evidence="9">
    <location>
        <begin position="235"/>
        <end position="252"/>
    </location>
</feature>
<organism evidence="11">
    <name type="scientific">Physcomitrium patens</name>
    <name type="common">Spreading-leaved earth moss</name>
    <name type="synonym">Physcomitrella patens</name>
    <dbReference type="NCBI Taxonomy" id="3218"/>
    <lineage>
        <taxon>Eukaryota</taxon>
        <taxon>Viridiplantae</taxon>
        <taxon>Streptophyta</taxon>
        <taxon>Embryophyta</taxon>
        <taxon>Bryophyta</taxon>
        <taxon>Bryophytina</taxon>
        <taxon>Bryopsida</taxon>
        <taxon>Funariidae</taxon>
        <taxon>Funariales</taxon>
        <taxon>Funariaceae</taxon>
        <taxon>Physcomitrium</taxon>
    </lineage>
</organism>
<evidence type="ECO:0000256" key="2">
    <source>
        <dbReference type="ARBA" id="ARBA00023015"/>
    </source>
</evidence>
<sequence length="336" mass="37198">MHLGNQGNARLSPTSGHIEKPPRKPGKRWKKGAMKGKGGPENSACEFRGVRQRTWGKWVAEIREPKKRVRLWLGSFPTAKEAALAYDIAARKFYGPLAELNLPAHESAGLDSVPSSKRTEQSSSPPRKMHDVAIPELLEFPHHRPLETAVNVGSSGRTSLHIGIMEDFNDDEIALANFDSSIHDLDIRDILLRETVGDSRGKVDPTPSPDVSTTSSSSLRVYPPQQRFPSAPEFEQQQYYSSQAERAGTFSSCEQPQDIDRFLHQRDTYSIPSFRPDDYYDGASGSNSSSSPSIDSAGGSYPAGVYWEDEDLGSQFLNLELQSLDSALREPLFSDC</sequence>
<dbReference type="EMBL" id="ABEU02000019">
    <property type="protein sequence ID" value="PNR33961.1"/>
    <property type="molecule type" value="Genomic_DNA"/>
</dbReference>
<feature type="region of interest" description="Disordered" evidence="9">
    <location>
        <begin position="198"/>
        <end position="252"/>
    </location>
</feature>
<evidence type="ECO:0000256" key="6">
    <source>
        <dbReference type="ARBA" id="ARBA00023163"/>
    </source>
</evidence>
<dbReference type="EnsemblPlants" id="Pp3c19_6370V3.2">
    <property type="protein sequence ID" value="PAC:32937956.CDS.1"/>
    <property type="gene ID" value="Pp3c19_6370"/>
</dbReference>
<evidence type="ECO:0000313" key="12">
    <source>
        <dbReference type="EnsemblPlants" id="PAC:32937955.CDS.1"/>
    </source>
</evidence>
<feature type="compositionally biased region" description="Polar residues" evidence="9">
    <location>
        <begin position="113"/>
        <end position="125"/>
    </location>
</feature>
<dbReference type="Gramene" id="Pp3c19_6370V3.1">
    <property type="protein sequence ID" value="PAC:32937955.CDS.1"/>
    <property type="gene ID" value="Pp3c19_6370"/>
</dbReference>
<dbReference type="PANTHER" id="PTHR31241">
    <property type="entry name" value="DEHYDRATION-RESPONSIVE ELEMENT-BINDING PROTEIN 2C"/>
    <property type="match status" value="1"/>
</dbReference>
<dbReference type="Proteomes" id="UP000006727">
    <property type="component" value="Chromosome 19"/>
</dbReference>
<feature type="domain" description="AP2/ERF" evidence="10">
    <location>
        <begin position="46"/>
        <end position="103"/>
    </location>
</feature>
<dbReference type="PRINTS" id="PR00367">
    <property type="entry name" value="ETHRSPELEMNT"/>
</dbReference>
<dbReference type="InterPro" id="IPR016177">
    <property type="entry name" value="DNA-bd_dom_sf"/>
</dbReference>
<comment type="subcellular location">
    <subcellularLocation>
        <location evidence="1">Nucleus</location>
    </subcellularLocation>
</comment>
<evidence type="ECO:0000259" key="10">
    <source>
        <dbReference type="PROSITE" id="PS51032"/>
    </source>
</evidence>
<feature type="compositionally biased region" description="Low complexity" evidence="9">
    <location>
        <begin position="209"/>
        <end position="218"/>
    </location>
</feature>
<dbReference type="CDD" id="cd00018">
    <property type="entry name" value="AP2"/>
    <property type="match status" value="1"/>
</dbReference>
<dbReference type="KEGG" id="ppp:112295846"/>
<dbReference type="EnsemblPlants" id="Pp3c19_6370V3.1">
    <property type="protein sequence ID" value="PAC:32937955.CDS.1"/>
    <property type="gene ID" value="Pp3c19_6370"/>
</dbReference>
<feature type="region of interest" description="Disordered" evidence="9">
    <location>
        <begin position="273"/>
        <end position="300"/>
    </location>
</feature>
<protein>
    <recommendedName>
        <fullName evidence="10">AP2/ERF domain-containing protein</fullName>
    </recommendedName>
</protein>
<dbReference type="GO" id="GO:0003700">
    <property type="term" value="F:DNA-binding transcription factor activity"/>
    <property type="evidence" value="ECO:0007669"/>
    <property type="project" value="InterPro"/>
</dbReference>
<evidence type="ECO:0000256" key="4">
    <source>
        <dbReference type="ARBA" id="ARBA00023125"/>
    </source>
</evidence>
<dbReference type="PaxDb" id="3218-PP1S292_5V6.1"/>
<dbReference type="InterPro" id="IPR001471">
    <property type="entry name" value="AP2/ERF_dom"/>
</dbReference>
<reference evidence="11 13" key="1">
    <citation type="journal article" date="2008" name="Science">
        <title>The Physcomitrella genome reveals evolutionary insights into the conquest of land by plants.</title>
        <authorList>
            <person name="Rensing S."/>
            <person name="Lang D."/>
            <person name="Zimmer A."/>
            <person name="Terry A."/>
            <person name="Salamov A."/>
            <person name="Shapiro H."/>
            <person name="Nishiyama T."/>
            <person name="Perroud P.-F."/>
            <person name="Lindquist E."/>
            <person name="Kamisugi Y."/>
            <person name="Tanahashi T."/>
            <person name="Sakakibara K."/>
            <person name="Fujita T."/>
            <person name="Oishi K."/>
            <person name="Shin-I T."/>
            <person name="Kuroki Y."/>
            <person name="Toyoda A."/>
            <person name="Suzuki Y."/>
            <person name="Hashimoto A."/>
            <person name="Yamaguchi K."/>
            <person name="Sugano A."/>
            <person name="Kohara Y."/>
            <person name="Fujiyama A."/>
            <person name="Anterola A."/>
            <person name="Aoki S."/>
            <person name="Ashton N."/>
            <person name="Barbazuk W.B."/>
            <person name="Barker E."/>
            <person name="Bennetzen J."/>
            <person name="Bezanilla M."/>
            <person name="Blankenship R."/>
            <person name="Cho S.H."/>
            <person name="Dutcher S."/>
            <person name="Estelle M."/>
            <person name="Fawcett J.A."/>
            <person name="Gundlach H."/>
            <person name="Hanada K."/>
            <person name="Heyl A."/>
            <person name="Hicks K.A."/>
            <person name="Hugh J."/>
            <person name="Lohr M."/>
            <person name="Mayer K."/>
            <person name="Melkozernov A."/>
            <person name="Murata T."/>
            <person name="Nelson D."/>
            <person name="Pils B."/>
            <person name="Prigge M."/>
            <person name="Reiss B."/>
            <person name="Renner T."/>
            <person name="Rombauts S."/>
            <person name="Rushton P."/>
            <person name="Sanderfoot A."/>
            <person name="Schween G."/>
            <person name="Shiu S.-H."/>
            <person name="Stueber K."/>
            <person name="Theodoulou F.L."/>
            <person name="Tu H."/>
            <person name="Van de Peer Y."/>
            <person name="Verrier P.J."/>
            <person name="Waters E."/>
            <person name="Wood A."/>
            <person name="Yang L."/>
            <person name="Cove D."/>
            <person name="Cuming A."/>
            <person name="Hasebe M."/>
            <person name="Lucas S."/>
            <person name="Mishler D.B."/>
            <person name="Reski R."/>
            <person name="Grigoriev I."/>
            <person name="Quatrano R.S."/>
            <person name="Boore J.L."/>
        </authorList>
    </citation>
    <scope>NUCLEOTIDE SEQUENCE [LARGE SCALE GENOMIC DNA]</scope>
    <source>
        <strain evidence="12 13">cv. Gransden 2004</strain>
    </source>
</reference>
<dbReference type="RefSeq" id="XP_024403617.1">
    <property type="nucleotide sequence ID" value="XM_024547849.2"/>
</dbReference>
<evidence type="ECO:0000256" key="9">
    <source>
        <dbReference type="SAM" id="MobiDB-lite"/>
    </source>
</evidence>
<proteinExistence type="inferred from homology"/>
<dbReference type="AlphaFoldDB" id="A0A2K1IXH6"/>
<dbReference type="InterPro" id="IPR036955">
    <property type="entry name" value="AP2/ERF_dom_sf"/>
</dbReference>
<evidence type="ECO:0000256" key="3">
    <source>
        <dbReference type="ARBA" id="ARBA00023016"/>
    </source>
</evidence>
<dbReference type="GO" id="GO:0005634">
    <property type="term" value="C:nucleus"/>
    <property type="evidence" value="ECO:0007669"/>
    <property type="project" value="UniProtKB-SubCell"/>
</dbReference>
<dbReference type="Gramene" id="Pp3c19_6370V3.2">
    <property type="protein sequence ID" value="PAC:32937956.CDS.1"/>
    <property type="gene ID" value="Pp3c19_6370"/>
</dbReference>
<feature type="compositionally biased region" description="Polar residues" evidence="9">
    <location>
        <begin position="1"/>
        <end position="15"/>
    </location>
</feature>
<dbReference type="Pfam" id="PF00847">
    <property type="entry name" value="AP2"/>
    <property type="match status" value="1"/>
</dbReference>
<dbReference type="GO" id="GO:0003677">
    <property type="term" value="F:DNA binding"/>
    <property type="evidence" value="ECO:0007669"/>
    <property type="project" value="UniProtKB-KW"/>
</dbReference>
<comment type="similarity">
    <text evidence="8">Belongs to the AP2/ERF transcription factor family. ERF subfamily.</text>
</comment>
<keyword evidence="13" id="KW-1185">Reference proteome</keyword>
<dbReference type="SMART" id="SM00380">
    <property type="entry name" value="AP2"/>
    <property type="match status" value="1"/>
</dbReference>
<feature type="region of interest" description="Disordered" evidence="9">
    <location>
        <begin position="107"/>
        <end position="128"/>
    </location>
</feature>
<reference evidence="12" key="3">
    <citation type="submission" date="2020-12" db="UniProtKB">
        <authorList>
            <consortium name="EnsemblPlants"/>
        </authorList>
    </citation>
    <scope>IDENTIFICATION</scope>
</reference>
<dbReference type="FunFam" id="3.30.730.10:FF:000001">
    <property type="entry name" value="Ethylene-responsive transcription factor 2"/>
    <property type="match status" value="1"/>
</dbReference>
<keyword evidence="5" id="KW-0010">Activator</keyword>
<reference evidence="11 13" key="2">
    <citation type="journal article" date="2018" name="Plant J.">
        <title>The Physcomitrella patens chromosome-scale assembly reveals moss genome structure and evolution.</title>
        <authorList>
            <person name="Lang D."/>
            <person name="Ullrich K.K."/>
            <person name="Murat F."/>
            <person name="Fuchs J."/>
            <person name="Jenkins J."/>
            <person name="Haas F.B."/>
            <person name="Piednoel M."/>
            <person name="Gundlach H."/>
            <person name="Van Bel M."/>
            <person name="Meyberg R."/>
            <person name="Vives C."/>
            <person name="Morata J."/>
            <person name="Symeonidi A."/>
            <person name="Hiss M."/>
            <person name="Muchero W."/>
            <person name="Kamisugi Y."/>
            <person name="Saleh O."/>
            <person name="Blanc G."/>
            <person name="Decker E.L."/>
            <person name="van Gessel N."/>
            <person name="Grimwood J."/>
            <person name="Hayes R.D."/>
            <person name="Graham S.W."/>
            <person name="Gunter L.E."/>
            <person name="McDaniel S.F."/>
            <person name="Hoernstein S.N.W."/>
            <person name="Larsson A."/>
            <person name="Li F.W."/>
            <person name="Perroud P.F."/>
            <person name="Phillips J."/>
            <person name="Ranjan P."/>
            <person name="Rokshar D.S."/>
            <person name="Rothfels C.J."/>
            <person name="Schneider L."/>
            <person name="Shu S."/>
            <person name="Stevenson D.W."/>
            <person name="Thummler F."/>
            <person name="Tillich M."/>
            <person name="Villarreal Aguilar J.C."/>
            <person name="Widiez T."/>
            <person name="Wong G.K."/>
            <person name="Wymore A."/>
            <person name="Zhang Y."/>
            <person name="Zimmer A.D."/>
            <person name="Quatrano R.S."/>
            <person name="Mayer K.F.X."/>
            <person name="Goodstein D."/>
            <person name="Casacuberta J.M."/>
            <person name="Vandepoele K."/>
            <person name="Reski R."/>
            <person name="Cuming A.C."/>
            <person name="Tuskan G.A."/>
            <person name="Maumus F."/>
            <person name="Salse J."/>
            <person name="Schmutz J."/>
            <person name="Rensing S.A."/>
        </authorList>
    </citation>
    <scope>NUCLEOTIDE SEQUENCE [LARGE SCALE GENOMIC DNA]</scope>
    <source>
        <strain evidence="12 13">cv. Gransden 2004</strain>
    </source>
</reference>
<feature type="region of interest" description="Disordered" evidence="9">
    <location>
        <begin position="1"/>
        <end position="45"/>
    </location>
</feature>
<evidence type="ECO:0000256" key="1">
    <source>
        <dbReference type="ARBA" id="ARBA00004123"/>
    </source>
</evidence>
<accession>A0A2K1IXH6</accession>